<evidence type="ECO:0008006" key="5">
    <source>
        <dbReference type="Google" id="ProtNLM"/>
    </source>
</evidence>
<dbReference type="GO" id="GO:0005737">
    <property type="term" value="C:cytoplasm"/>
    <property type="evidence" value="ECO:0007669"/>
    <property type="project" value="TreeGrafter"/>
</dbReference>
<keyword evidence="3" id="KW-1185">Reference proteome</keyword>
<proteinExistence type="predicted"/>
<evidence type="ECO:0000313" key="2">
    <source>
        <dbReference type="EMBL" id="CAF1549237.1"/>
    </source>
</evidence>
<accession>A0A813VJ90</accession>
<comment type="caution">
    <text evidence="1">The sequence shown here is derived from an EMBL/GenBank/DDBJ whole genome shotgun (WGS) entry which is preliminary data.</text>
</comment>
<evidence type="ECO:0000313" key="3">
    <source>
        <dbReference type="Proteomes" id="UP000663828"/>
    </source>
</evidence>
<evidence type="ECO:0000313" key="1">
    <source>
        <dbReference type="EMBL" id="CAF0837443.1"/>
    </source>
</evidence>
<dbReference type="PANTHER" id="PTHR43544">
    <property type="entry name" value="SHORT-CHAIN DEHYDROGENASE/REDUCTASE"/>
    <property type="match status" value="1"/>
</dbReference>
<dbReference type="Pfam" id="PF00106">
    <property type="entry name" value="adh_short"/>
    <property type="match status" value="1"/>
</dbReference>
<reference evidence="1" key="1">
    <citation type="submission" date="2021-02" db="EMBL/GenBank/DDBJ databases">
        <authorList>
            <person name="Nowell W R."/>
        </authorList>
    </citation>
    <scope>NUCLEOTIDE SEQUENCE</scope>
</reference>
<dbReference type="GO" id="GO:0016491">
    <property type="term" value="F:oxidoreductase activity"/>
    <property type="evidence" value="ECO:0007669"/>
    <property type="project" value="TreeGrafter"/>
</dbReference>
<dbReference type="InterPro" id="IPR051468">
    <property type="entry name" value="Fungal_SecMetab_SDRs"/>
</dbReference>
<name>A0A813VJ90_ADIRI</name>
<protein>
    <recommendedName>
        <fullName evidence="5">Oxidoreductase</fullName>
    </recommendedName>
</protein>
<dbReference type="AlphaFoldDB" id="A0A813VJ90"/>
<dbReference type="OrthoDB" id="7289984at2759"/>
<dbReference type="PANTHER" id="PTHR43544:SF2">
    <property type="entry name" value="OXIDOREDUCTASE"/>
    <property type="match status" value="1"/>
</dbReference>
<dbReference type="Gene3D" id="3.40.50.720">
    <property type="entry name" value="NAD(P)-binding Rossmann-like Domain"/>
    <property type="match status" value="2"/>
</dbReference>
<dbReference type="InterPro" id="IPR002347">
    <property type="entry name" value="SDR_fam"/>
</dbReference>
<dbReference type="Proteomes" id="UP000663852">
    <property type="component" value="Unassembled WGS sequence"/>
</dbReference>
<organism evidence="1 4">
    <name type="scientific">Adineta ricciae</name>
    <name type="common">Rotifer</name>
    <dbReference type="NCBI Taxonomy" id="249248"/>
    <lineage>
        <taxon>Eukaryota</taxon>
        <taxon>Metazoa</taxon>
        <taxon>Spiralia</taxon>
        <taxon>Gnathifera</taxon>
        <taxon>Rotifera</taxon>
        <taxon>Eurotatoria</taxon>
        <taxon>Bdelloidea</taxon>
        <taxon>Adinetida</taxon>
        <taxon>Adinetidae</taxon>
        <taxon>Adineta</taxon>
    </lineage>
</organism>
<gene>
    <name evidence="1" type="ORF">EDS130_LOCUS6666</name>
    <name evidence="2" type="ORF">XAT740_LOCUS42760</name>
</gene>
<evidence type="ECO:0000313" key="4">
    <source>
        <dbReference type="Proteomes" id="UP000663852"/>
    </source>
</evidence>
<dbReference type="SUPFAM" id="SSF51735">
    <property type="entry name" value="NAD(P)-binding Rossmann-fold domains"/>
    <property type="match status" value="1"/>
</dbReference>
<dbReference type="Proteomes" id="UP000663828">
    <property type="component" value="Unassembled WGS sequence"/>
</dbReference>
<dbReference type="EMBL" id="CAJNOR010005169">
    <property type="protein sequence ID" value="CAF1549237.1"/>
    <property type="molecule type" value="Genomic_DNA"/>
</dbReference>
<dbReference type="InterPro" id="IPR036291">
    <property type="entry name" value="NAD(P)-bd_dom_sf"/>
</dbReference>
<sequence length="511" mass="58689">MSIDEPIPPSVSSEDLETCVKVLEKIASHKAYSRLESTIHDRLQPILHSLFHIQKRLKRKRLVDHRAQLRQTDIKAKNNCLLRAGRAEKLQQLQLQHVLVPDGTVPTSAITSPNDSQRLLKSIPCYICKLKFRTLHFFYDSLCPSCAALNFSKRNQTTDLSKRIALVTGGRLKIGYRIVLKLLRANCFIIATSRFPIDFLNRLNKERDFDEWKSRIHIYAVDFRSARLIEEFTQTIIEKYDRLDFLINNACQTIQRPQEFYQHLVNHERLASYALLPPDQQAIVDGNLQFYKQLFPFSTQFLEHAPTSLPISSTLNDSMSSSLINTTSFDVNNQLIDFRPTNSWMLRLADLSSIEVAEVLSINTLAPFILNSKLKVLMADKHPESECAKFIINVSAMEGSFSRKNKTSRHPHTNAAKAALNMMTRTSASDYKKFNIYMVSVDTGWINDEKPLDIAYKTMIERDFQTPLDEEDAAARVLDPIIDTYRQVAEGKTDINIAYGCFLKDYQKCDW</sequence>
<dbReference type="EMBL" id="CAJNOJ010000019">
    <property type="protein sequence ID" value="CAF0837443.1"/>
    <property type="molecule type" value="Genomic_DNA"/>
</dbReference>